<feature type="region of interest" description="Disordered" evidence="11">
    <location>
        <begin position="394"/>
        <end position="420"/>
    </location>
</feature>
<evidence type="ECO:0000256" key="2">
    <source>
        <dbReference type="ARBA" id="ARBA00004613"/>
    </source>
</evidence>
<keyword evidence="5" id="KW-0245">EGF-like domain</keyword>
<feature type="signal peptide" evidence="13">
    <location>
        <begin position="1"/>
        <end position="20"/>
    </location>
</feature>
<reference evidence="14 15" key="1">
    <citation type="submission" date="2024-06" db="EMBL/GenBank/DDBJ databases">
        <authorList>
            <person name="Pan Q."/>
            <person name="Wen M."/>
            <person name="Jouanno E."/>
            <person name="Zahm M."/>
            <person name="Klopp C."/>
            <person name="Cabau C."/>
            <person name="Louis A."/>
            <person name="Berthelot C."/>
            <person name="Parey E."/>
            <person name="Roest Crollius H."/>
            <person name="Montfort J."/>
            <person name="Robinson-Rechavi M."/>
            <person name="Bouchez O."/>
            <person name="Lampietro C."/>
            <person name="Lopez Roques C."/>
            <person name="Donnadieu C."/>
            <person name="Postlethwait J."/>
            <person name="Bobe J."/>
            <person name="Verreycken H."/>
            <person name="Guiguen Y."/>
        </authorList>
    </citation>
    <scope>NUCLEOTIDE SEQUENCE [LARGE SCALE GENOMIC DNA]</scope>
    <source>
        <strain evidence="14">Up_M1</strain>
        <tissue evidence="14">Testis</tissue>
    </source>
</reference>
<comment type="subcellular location">
    <subcellularLocation>
        <location evidence="1">Cell membrane</location>
        <topology evidence="1">Single-pass type I membrane protein</topology>
    </subcellularLocation>
    <subcellularLocation>
        <location evidence="2">Secreted</location>
    </subcellularLocation>
</comment>
<evidence type="ECO:0000313" key="14">
    <source>
        <dbReference type="EMBL" id="KAL0964519.1"/>
    </source>
</evidence>
<keyword evidence="4" id="KW-0964">Secreted</keyword>
<evidence type="ECO:0000256" key="7">
    <source>
        <dbReference type="ARBA" id="ARBA00022989"/>
    </source>
</evidence>
<feature type="transmembrane region" description="Helical" evidence="12">
    <location>
        <begin position="51"/>
        <end position="73"/>
    </location>
</feature>
<dbReference type="PANTHER" id="PTHR11100:SF18">
    <property type="entry name" value="PRO-NEUREGULIN-3, MEMBRANE-BOUND ISOFORM"/>
    <property type="match status" value="1"/>
</dbReference>
<feature type="compositionally biased region" description="Polar residues" evidence="11">
    <location>
        <begin position="395"/>
        <end position="407"/>
    </location>
</feature>
<protein>
    <recommendedName>
        <fullName evidence="16">Neuregulin 3</fullName>
    </recommendedName>
</protein>
<evidence type="ECO:0000256" key="5">
    <source>
        <dbReference type="ARBA" id="ARBA00022536"/>
    </source>
</evidence>
<evidence type="ECO:0000256" key="1">
    <source>
        <dbReference type="ARBA" id="ARBA00004251"/>
    </source>
</evidence>
<evidence type="ECO:0000256" key="12">
    <source>
        <dbReference type="SAM" id="Phobius"/>
    </source>
</evidence>
<sequence length="420" mass="45961">MLTYIVSNSLVFLLLPPSLPVDPVCPHLLTGTADHLGIEFMESKEVYKRQVLSITCIAVGISVLGMLCMALYCRNKRSRIKLQAHLKDSRSLKNYSTSDAALESKPSMRPSTNLQLQNYLKRSSQTNEGVVSESSFAQCDGMPTNKSRGPENHYRCSSLAHCPDQRSKATHWAASRRTPPITRGMLNPIVGSKYSGPAYQHLQELESSQKEVDGCQVVRARRDLRHDPFLNMQPTVSLEQSWESRVEVCCSPLDPAPDRDISASTASLRCPRRHSCSTPPPFRTGSIPIIPSVQGHQDEVSCLQTTTSSATCGTKTSKELGEGCPLITPHHTSTPCSLSVRVRQQDEVALLLEEAQQHLMALAHCKQENSGGATPPPPRDTVCFLTLNGGGASGLSHNGPTETQLLSPRQAHRDSDQSCQ</sequence>
<dbReference type="GO" id="GO:0005886">
    <property type="term" value="C:plasma membrane"/>
    <property type="evidence" value="ECO:0007669"/>
    <property type="project" value="UniProtKB-SubCell"/>
</dbReference>
<feature type="chain" id="PRO_5044810974" description="Neuregulin 3" evidence="13">
    <location>
        <begin position="21"/>
        <end position="420"/>
    </location>
</feature>
<evidence type="ECO:0000256" key="10">
    <source>
        <dbReference type="ARBA" id="ARBA00023157"/>
    </source>
</evidence>
<evidence type="ECO:0000256" key="8">
    <source>
        <dbReference type="ARBA" id="ARBA00023030"/>
    </source>
</evidence>
<dbReference type="PANTHER" id="PTHR11100">
    <property type="entry name" value="HEREGULIN-NEUREGULIN FAMILY MEMBER"/>
    <property type="match status" value="1"/>
</dbReference>
<evidence type="ECO:0000256" key="11">
    <source>
        <dbReference type="SAM" id="MobiDB-lite"/>
    </source>
</evidence>
<name>A0ABD0W164_UMBPY</name>
<proteinExistence type="predicted"/>
<keyword evidence="7 12" id="KW-1133">Transmembrane helix</keyword>
<evidence type="ECO:0008006" key="16">
    <source>
        <dbReference type="Google" id="ProtNLM"/>
    </source>
</evidence>
<dbReference type="EMBL" id="JAGEUA010000010">
    <property type="protein sequence ID" value="KAL0964519.1"/>
    <property type="molecule type" value="Genomic_DNA"/>
</dbReference>
<gene>
    <name evidence="14" type="ORF">UPYG_G00324980</name>
</gene>
<evidence type="ECO:0000256" key="13">
    <source>
        <dbReference type="SAM" id="SignalP"/>
    </source>
</evidence>
<evidence type="ECO:0000313" key="15">
    <source>
        <dbReference type="Proteomes" id="UP001557470"/>
    </source>
</evidence>
<dbReference type="AlphaFoldDB" id="A0ABD0W164"/>
<keyword evidence="10" id="KW-1015">Disulfide bond</keyword>
<dbReference type="GO" id="GO:0008083">
    <property type="term" value="F:growth factor activity"/>
    <property type="evidence" value="ECO:0007669"/>
    <property type="project" value="UniProtKB-KW"/>
</dbReference>
<evidence type="ECO:0000256" key="9">
    <source>
        <dbReference type="ARBA" id="ARBA00023136"/>
    </source>
</evidence>
<keyword evidence="8" id="KW-0339">Growth factor</keyword>
<evidence type="ECO:0000256" key="3">
    <source>
        <dbReference type="ARBA" id="ARBA00022475"/>
    </source>
</evidence>
<keyword evidence="15" id="KW-1185">Reference proteome</keyword>
<comment type="caution">
    <text evidence="14">The sequence shown here is derived from an EMBL/GenBank/DDBJ whole genome shotgun (WGS) entry which is preliminary data.</text>
</comment>
<organism evidence="14 15">
    <name type="scientific">Umbra pygmaea</name>
    <name type="common">Eastern mudminnow</name>
    <dbReference type="NCBI Taxonomy" id="75934"/>
    <lineage>
        <taxon>Eukaryota</taxon>
        <taxon>Metazoa</taxon>
        <taxon>Chordata</taxon>
        <taxon>Craniata</taxon>
        <taxon>Vertebrata</taxon>
        <taxon>Euteleostomi</taxon>
        <taxon>Actinopterygii</taxon>
        <taxon>Neopterygii</taxon>
        <taxon>Teleostei</taxon>
        <taxon>Protacanthopterygii</taxon>
        <taxon>Esociformes</taxon>
        <taxon>Umbridae</taxon>
        <taxon>Umbra</taxon>
    </lineage>
</organism>
<dbReference type="GO" id="GO:0005576">
    <property type="term" value="C:extracellular region"/>
    <property type="evidence" value="ECO:0007669"/>
    <property type="project" value="UniProtKB-SubCell"/>
</dbReference>
<dbReference type="InterPro" id="IPR040180">
    <property type="entry name" value="Neuregulin"/>
</dbReference>
<keyword evidence="6 12" id="KW-0812">Transmembrane</keyword>
<keyword evidence="13" id="KW-0732">Signal</keyword>
<dbReference type="Proteomes" id="UP001557470">
    <property type="component" value="Unassembled WGS sequence"/>
</dbReference>
<accession>A0ABD0W164</accession>
<keyword evidence="9 12" id="KW-0472">Membrane</keyword>
<keyword evidence="3" id="KW-1003">Cell membrane</keyword>
<evidence type="ECO:0000256" key="6">
    <source>
        <dbReference type="ARBA" id="ARBA00022692"/>
    </source>
</evidence>
<evidence type="ECO:0000256" key="4">
    <source>
        <dbReference type="ARBA" id="ARBA00022525"/>
    </source>
</evidence>
<feature type="compositionally biased region" description="Basic and acidic residues" evidence="11">
    <location>
        <begin position="411"/>
        <end position="420"/>
    </location>
</feature>